<comment type="caution">
    <text evidence="2">The sequence shown here is derived from an EMBL/GenBank/DDBJ whole genome shotgun (WGS) entry which is preliminary data.</text>
</comment>
<evidence type="ECO:0000256" key="1">
    <source>
        <dbReference type="SAM" id="MobiDB-lite"/>
    </source>
</evidence>
<evidence type="ECO:0000313" key="3">
    <source>
        <dbReference type="Proteomes" id="UP001195769"/>
    </source>
</evidence>
<sequence length="460" mass="51186">MSITSVVFSMYLQVLPDTAGIQSRPKKKSIEPKNRRSSASDEAKYPAAEVKTSHTPPSAKSNDPIVFPGPPSSTGSASNRPGGASLLDSFTGWAGQKNLKLSTSVRRVFRKVSQFLERKSESELTEIFGVGPAEYTTIEQFCEDFGLKPRLTYIHSQRTIFLEMPSGLHEAPMAAFQSAFYDFFRDIPYPKRGLINVNFLTNITQDASIPDLRISIQNVRDRQATLLIPCIGETAFSQHLSPLYTKLRTFVQENPGLSMIVVAIVQELHPYSSPAQDSTAYNVLLNGPKLNWTDFHLSTDEGNPTLGRPIVVGGHMWASLRSVHLKVWLRGAQNIDIDSVDPNLVADGSLFPADDDIHVVMAMIRLGAQAVRQSLVDLSQTMLPNMDVAPLQDPSIRFQLDGGDFVDKLVGGMTKTAYNRYQRWYVNAPRPKKPKRTSRARFHEDPDAPAANTRSQKRQR</sequence>
<dbReference type="GeneID" id="64660653"/>
<feature type="region of interest" description="Disordered" evidence="1">
    <location>
        <begin position="20"/>
        <end position="81"/>
    </location>
</feature>
<feature type="compositionally biased region" description="Basic and acidic residues" evidence="1">
    <location>
        <begin position="28"/>
        <end position="44"/>
    </location>
</feature>
<feature type="compositionally biased region" description="Basic residues" evidence="1">
    <location>
        <begin position="430"/>
        <end position="440"/>
    </location>
</feature>
<dbReference type="AlphaFoldDB" id="A0AAD4HQI8"/>
<keyword evidence="3" id="KW-1185">Reference proteome</keyword>
<evidence type="ECO:0000313" key="2">
    <source>
        <dbReference type="EMBL" id="KAG1905097.1"/>
    </source>
</evidence>
<reference evidence="2" key="1">
    <citation type="journal article" date="2020" name="New Phytol.">
        <title>Comparative genomics reveals dynamic genome evolution in host specialist ectomycorrhizal fungi.</title>
        <authorList>
            <person name="Lofgren L.A."/>
            <person name="Nguyen N.H."/>
            <person name="Vilgalys R."/>
            <person name="Ruytinx J."/>
            <person name="Liao H.L."/>
            <person name="Branco S."/>
            <person name="Kuo A."/>
            <person name="LaButti K."/>
            <person name="Lipzen A."/>
            <person name="Andreopoulos W."/>
            <person name="Pangilinan J."/>
            <person name="Riley R."/>
            <person name="Hundley H."/>
            <person name="Na H."/>
            <person name="Barry K."/>
            <person name="Grigoriev I.V."/>
            <person name="Stajich J.E."/>
            <person name="Kennedy P.G."/>
        </authorList>
    </citation>
    <scope>NUCLEOTIDE SEQUENCE</scope>
    <source>
        <strain evidence="2">FC203</strain>
    </source>
</reference>
<dbReference type="Proteomes" id="UP001195769">
    <property type="component" value="Unassembled WGS sequence"/>
</dbReference>
<accession>A0AAD4HQI8</accession>
<name>A0AAD4HQI8_9AGAM</name>
<dbReference type="EMBL" id="JABBWK010000008">
    <property type="protein sequence ID" value="KAG1905097.1"/>
    <property type="molecule type" value="Genomic_DNA"/>
</dbReference>
<organism evidence="2 3">
    <name type="scientific">Suillus fuscotomentosus</name>
    <dbReference type="NCBI Taxonomy" id="1912939"/>
    <lineage>
        <taxon>Eukaryota</taxon>
        <taxon>Fungi</taxon>
        <taxon>Dikarya</taxon>
        <taxon>Basidiomycota</taxon>
        <taxon>Agaricomycotina</taxon>
        <taxon>Agaricomycetes</taxon>
        <taxon>Agaricomycetidae</taxon>
        <taxon>Boletales</taxon>
        <taxon>Suillineae</taxon>
        <taxon>Suillaceae</taxon>
        <taxon>Suillus</taxon>
    </lineage>
</organism>
<feature type="region of interest" description="Disordered" evidence="1">
    <location>
        <begin position="427"/>
        <end position="460"/>
    </location>
</feature>
<dbReference type="RefSeq" id="XP_041230672.1">
    <property type="nucleotide sequence ID" value="XM_041366355.1"/>
</dbReference>
<protein>
    <submittedName>
        <fullName evidence="2">Uncharacterized protein</fullName>
    </submittedName>
</protein>
<proteinExistence type="predicted"/>
<gene>
    <name evidence="2" type="ORF">F5891DRAFT_1183803</name>
</gene>